<keyword evidence="28" id="KW-0175">Coiled coil</keyword>
<dbReference type="Proteomes" id="UP000246464">
    <property type="component" value="Chromosome 20"/>
</dbReference>
<dbReference type="Gene3D" id="2.30.30.40">
    <property type="entry name" value="SH3 Domains"/>
    <property type="match status" value="3"/>
</dbReference>
<evidence type="ECO:0000256" key="1">
    <source>
        <dbReference type="ARBA" id="ARBA00004651"/>
    </source>
</evidence>
<dbReference type="GO" id="GO:0005886">
    <property type="term" value="C:plasma membrane"/>
    <property type="evidence" value="ECO:0007669"/>
    <property type="project" value="UniProtKB-SubCell"/>
</dbReference>
<feature type="region of interest" description="Disordered" evidence="29">
    <location>
        <begin position="248"/>
        <end position="287"/>
    </location>
</feature>
<feature type="coiled-coil region" evidence="28">
    <location>
        <begin position="595"/>
        <end position="640"/>
    </location>
</feature>
<feature type="compositionally biased region" description="Pro residues" evidence="29">
    <location>
        <begin position="404"/>
        <end position="416"/>
    </location>
</feature>
<keyword evidence="18" id="KW-0449">Lipoprotein</keyword>
<dbReference type="PROSITE" id="PS50262">
    <property type="entry name" value="G_PROTEIN_RECEP_F1_2"/>
    <property type="match status" value="1"/>
</dbReference>
<dbReference type="PRINTS" id="PR00452">
    <property type="entry name" value="SH3DOMAIN"/>
</dbReference>
<feature type="compositionally biased region" description="Basic and acidic residues" evidence="29">
    <location>
        <begin position="375"/>
        <end position="398"/>
    </location>
</feature>
<feature type="transmembrane region" description="Helical" evidence="30">
    <location>
        <begin position="953"/>
        <end position="978"/>
    </location>
</feature>
<dbReference type="GO" id="GO:0007604">
    <property type="term" value="P:phototransduction, UV"/>
    <property type="evidence" value="ECO:0007669"/>
    <property type="project" value="UniProtKB-ARBA"/>
</dbReference>
<dbReference type="Gene3D" id="1.20.1070.10">
    <property type="entry name" value="Rhodopsin 7-helix transmembrane proteins"/>
    <property type="match status" value="1"/>
</dbReference>
<evidence type="ECO:0000256" key="22">
    <source>
        <dbReference type="ARBA" id="ARBA00072213"/>
    </source>
</evidence>
<evidence type="ECO:0000256" key="24">
    <source>
        <dbReference type="ARBA" id="ARBA00078374"/>
    </source>
</evidence>
<evidence type="ECO:0000256" key="18">
    <source>
        <dbReference type="ARBA" id="ARBA00023288"/>
    </source>
</evidence>
<evidence type="ECO:0000256" key="10">
    <source>
        <dbReference type="ARBA" id="ARBA00023040"/>
    </source>
</evidence>
<evidence type="ECO:0000256" key="16">
    <source>
        <dbReference type="ARBA" id="ARBA00023180"/>
    </source>
</evidence>
<feature type="compositionally biased region" description="Polar residues" evidence="29">
    <location>
        <begin position="543"/>
        <end position="553"/>
    </location>
</feature>
<evidence type="ECO:0000313" key="34">
    <source>
        <dbReference type="Proteomes" id="UP000246464"/>
    </source>
</evidence>
<evidence type="ECO:0000256" key="28">
    <source>
        <dbReference type="SAM" id="Coils"/>
    </source>
</evidence>
<dbReference type="SUPFAM" id="SSF50044">
    <property type="entry name" value="SH3-domain"/>
    <property type="match status" value="3"/>
</dbReference>
<evidence type="ECO:0000256" key="20">
    <source>
        <dbReference type="ARBA" id="ARBA00037432"/>
    </source>
</evidence>
<keyword evidence="17 27" id="KW-0807">Transducer</keyword>
<keyword evidence="19" id="KW-0844">Vision</keyword>
<evidence type="ECO:0000256" key="15">
    <source>
        <dbReference type="ARBA" id="ARBA00023170"/>
    </source>
</evidence>
<evidence type="ECO:0000256" key="2">
    <source>
        <dbReference type="ARBA" id="ARBA00022443"/>
    </source>
</evidence>
<feature type="region of interest" description="Disordered" evidence="29">
    <location>
        <begin position="190"/>
        <end position="227"/>
    </location>
</feature>
<comment type="function">
    <text evidence="20">Induces bone resorption, acting probably through a signaling cascade which results in the secretion of factor(s) enhancing osteoclast formation and activity.</text>
</comment>
<dbReference type="GO" id="GO:0007601">
    <property type="term" value="P:visual perception"/>
    <property type="evidence" value="ECO:0007669"/>
    <property type="project" value="UniProtKB-KW"/>
</dbReference>
<evidence type="ECO:0000256" key="5">
    <source>
        <dbReference type="ARBA" id="ARBA00022606"/>
    </source>
</evidence>
<reference evidence="33 34" key="1">
    <citation type="submission" date="2017-12" db="EMBL/GenBank/DDBJ databases">
        <title>Integrating genomic resources of turbot (Scophthalmus maximus) in depth evaluation of genetic and physical mapping variation across individuals.</title>
        <authorList>
            <person name="Martinez P."/>
        </authorList>
    </citation>
    <scope>NUCLEOTIDE SEQUENCE [LARGE SCALE GENOMIC DNA]</scope>
</reference>
<feature type="domain" description="SH3" evidence="31">
    <location>
        <begin position="7"/>
        <end position="67"/>
    </location>
</feature>
<feature type="compositionally biased region" description="Low complexity" evidence="29">
    <location>
        <begin position="557"/>
        <end position="579"/>
    </location>
</feature>
<keyword evidence="10 27" id="KW-0297">G-protein coupled receptor</keyword>
<evidence type="ECO:0000256" key="14">
    <source>
        <dbReference type="ARBA" id="ARBA00023157"/>
    </source>
</evidence>
<dbReference type="InterPro" id="IPR001452">
    <property type="entry name" value="SH3_domain"/>
</dbReference>
<dbReference type="EMBL" id="CP026262">
    <property type="protein sequence ID" value="AWP19626.1"/>
    <property type="molecule type" value="Genomic_DNA"/>
</dbReference>
<organism evidence="33 34">
    <name type="scientific">Scophthalmus maximus</name>
    <name type="common">Turbot</name>
    <name type="synonym">Psetta maxima</name>
    <dbReference type="NCBI Taxonomy" id="52904"/>
    <lineage>
        <taxon>Eukaryota</taxon>
        <taxon>Metazoa</taxon>
        <taxon>Chordata</taxon>
        <taxon>Craniata</taxon>
        <taxon>Vertebrata</taxon>
        <taxon>Euteleostomi</taxon>
        <taxon>Actinopterygii</taxon>
        <taxon>Neopterygii</taxon>
        <taxon>Teleostei</taxon>
        <taxon>Neoteleostei</taxon>
        <taxon>Acanthomorphata</taxon>
        <taxon>Carangaria</taxon>
        <taxon>Pleuronectiformes</taxon>
        <taxon>Pleuronectoidei</taxon>
        <taxon>Scophthalmidae</taxon>
        <taxon>Scophthalmus</taxon>
    </lineage>
</organism>
<feature type="compositionally biased region" description="Basic and acidic residues" evidence="29">
    <location>
        <begin position="519"/>
        <end position="542"/>
    </location>
</feature>
<dbReference type="InterPro" id="IPR050125">
    <property type="entry name" value="GPCR_opsins"/>
</dbReference>
<keyword evidence="6 27" id="KW-0812">Transmembrane</keyword>
<evidence type="ECO:0000256" key="23">
    <source>
        <dbReference type="ARBA" id="ARBA00076328"/>
    </source>
</evidence>
<evidence type="ECO:0000256" key="9">
    <source>
        <dbReference type="ARBA" id="ARBA00022991"/>
    </source>
</evidence>
<feature type="compositionally biased region" description="Acidic residues" evidence="29">
    <location>
        <begin position="190"/>
        <end position="202"/>
    </location>
</feature>
<feature type="transmembrane region" description="Helical" evidence="30">
    <location>
        <begin position="850"/>
        <end position="871"/>
    </location>
</feature>
<evidence type="ECO:0000256" key="25">
    <source>
        <dbReference type="ARBA" id="ARBA00082077"/>
    </source>
</evidence>
<dbReference type="CDD" id="cd15074">
    <property type="entry name" value="7tmA_Opsin5_neuropsin"/>
    <property type="match status" value="1"/>
</dbReference>
<dbReference type="GO" id="GO:0005502">
    <property type="term" value="F:11-cis retinal binding"/>
    <property type="evidence" value="ECO:0007669"/>
    <property type="project" value="UniProtKB-ARBA"/>
</dbReference>
<evidence type="ECO:0000313" key="33">
    <source>
        <dbReference type="EMBL" id="AWP19626.1"/>
    </source>
</evidence>
<keyword evidence="8 30" id="KW-1133">Transmembrane helix</keyword>
<comment type="similarity">
    <text evidence="27">Belongs to the G-protein coupled receptor 1 family.</text>
</comment>
<keyword evidence="13" id="KW-0564">Palmitate</keyword>
<feature type="transmembrane region" description="Helical" evidence="30">
    <location>
        <begin position="808"/>
        <end position="829"/>
    </location>
</feature>
<dbReference type="PRINTS" id="PR00237">
    <property type="entry name" value="GPCRRHODOPSN"/>
</dbReference>
<dbReference type="PROSITE" id="PS50002">
    <property type="entry name" value="SH3"/>
    <property type="match status" value="3"/>
</dbReference>
<keyword evidence="11" id="KW-0040">ANK repeat</keyword>
<keyword evidence="3" id="KW-1003">Cell membrane</keyword>
<dbReference type="SUPFAM" id="SSF81321">
    <property type="entry name" value="Family A G protein-coupled receptor-like"/>
    <property type="match status" value="1"/>
</dbReference>
<keyword evidence="15 27" id="KW-0675">Receptor</keyword>
<dbReference type="STRING" id="52904.ENSSMAP00000001655"/>
<evidence type="ECO:0000256" key="27">
    <source>
        <dbReference type="RuleBase" id="RU000688"/>
    </source>
</evidence>
<evidence type="ECO:0000256" key="21">
    <source>
        <dbReference type="ARBA" id="ARBA00040640"/>
    </source>
</evidence>
<dbReference type="SMART" id="SM00326">
    <property type="entry name" value="SH3"/>
    <property type="match status" value="3"/>
</dbReference>
<dbReference type="InterPro" id="IPR000276">
    <property type="entry name" value="GPCR_Rhodpsn"/>
</dbReference>
<evidence type="ECO:0000256" key="17">
    <source>
        <dbReference type="ARBA" id="ARBA00023224"/>
    </source>
</evidence>
<evidence type="ECO:0000259" key="31">
    <source>
        <dbReference type="PROSITE" id="PS50002"/>
    </source>
</evidence>
<evidence type="ECO:0000256" key="8">
    <source>
        <dbReference type="ARBA" id="ARBA00022989"/>
    </source>
</evidence>
<evidence type="ECO:0000256" key="13">
    <source>
        <dbReference type="ARBA" id="ARBA00023139"/>
    </source>
</evidence>
<gene>
    <name evidence="33" type="ORF">SMAX5B_019432</name>
</gene>
<accession>A0A2U9CVE8</accession>
<evidence type="ECO:0000256" key="29">
    <source>
        <dbReference type="SAM" id="MobiDB-lite"/>
    </source>
</evidence>
<dbReference type="InterPro" id="IPR035775">
    <property type="entry name" value="CD2AP_SH3_1"/>
</dbReference>
<dbReference type="PANTHER" id="PTHR24240">
    <property type="entry name" value="OPSIN"/>
    <property type="match status" value="1"/>
</dbReference>
<dbReference type="InterPro" id="IPR036028">
    <property type="entry name" value="SH3-like_dom_sf"/>
</dbReference>
<dbReference type="Pfam" id="PF00001">
    <property type="entry name" value="7tm_1"/>
    <property type="match status" value="1"/>
</dbReference>
<dbReference type="PROSITE" id="PS00237">
    <property type="entry name" value="G_PROTEIN_RECEP_F1_1"/>
    <property type="match status" value="1"/>
</dbReference>
<feature type="domain" description="SH3" evidence="31">
    <location>
        <begin position="127"/>
        <end position="186"/>
    </location>
</feature>
<dbReference type="CDD" id="cd12054">
    <property type="entry name" value="SH3_CD2AP_2"/>
    <property type="match status" value="1"/>
</dbReference>
<feature type="domain" description="SH3" evidence="31">
    <location>
        <begin position="290"/>
        <end position="351"/>
    </location>
</feature>
<feature type="compositionally biased region" description="Basic and acidic residues" evidence="29">
    <location>
        <begin position="68"/>
        <end position="92"/>
    </location>
</feature>
<comment type="subcellular location">
    <subcellularLocation>
        <location evidence="1">Cell membrane</location>
        <topology evidence="1">Multi-pass membrane protein</topology>
    </subcellularLocation>
</comment>
<keyword evidence="12 30" id="KW-0472">Membrane</keyword>
<evidence type="ECO:0000256" key="7">
    <source>
        <dbReference type="ARBA" id="ARBA00022925"/>
    </source>
</evidence>
<keyword evidence="9" id="KW-0157">Chromophore</keyword>
<dbReference type="Pfam" id="PF00018">
    <property type="entry name" value="SH3_1"/>
    <property type="match status" value="1"/>
</dbReference>
<dbReference type="InterPro" id="IPR035776">
    <property type="entry name" value="CD2AP_SH_2"/>
</dbReference>
<dbReference type="InterPro" id="IPR027430">
    <property type="entry name" value="Retinal_BS"/>
</dbReference>
<dbReference type="Pfam" id="PF14604">
    <property type="entry name" value="SH3_9"/>
    <property type="match status" value="2"/>
</dbReference>
<dbReference type="GO" id="GO:0004930">
    <property type="term" value="F:G protein-coupled receptor activity"/>
    <property type="evidence" value="ECO:0007669"/>
    <property type="project" value="UniProtKB-KW"/>
</dbReference>
<dbReference type="PROSITE" id="PS00238">
    <property type="entry name" value="OPSIN"/>
    <property type="match status" value="1"/>
</dbReference>
<evidence type="ECO:0000256" key="11">
    <source>
        <dbReference type="ARBA" id="ARBA00023043"/>
    </source>
</evidence>
<protein>
    <recommendedName>
        <fullName evidence="22">Opsin-5</fullName>
    </recommendedName>
    <alternativeName>
        <fullName evidence="25">G-protein coupled receptor 136</fullName>
    </alternativeName>
    <alternativeName>
        <fullName evidence="24">G-protein coupled receptor PGR12</fullName>
    </alternativeName>
    <alternativeName>
        <fullName evidence="23">Neuropsin</fullName>
    </alternativeName>
    <alternativeName>
        <fullName evidence="21">Osteoclast-stimulating factor 1</fullName>
    </alternativeName>
</protein>
<dbReference type="GO" id="GO:0009881">
    <property type="term" value="F:photoreceptor activity"/>
    <property type="evidence" value="ECO:0007669"/>
    <property type="project" value="UniProtKB-KW"/>
</dbReference>
<keyword evidence="4" id="KW-0600">Photoreceptor protein</keyword>
<keyword evidence="2 26" id="KW-0728">SH3 domain</keyword>
<feature type="transmembrane region" description="Helical" evidence="30">
    <location>
        <begin position="899"/>
        <end position="924"/>
    </location>
</feature>
<feature type="domain" description="G-protein coupled receptors family 1 profile" evidence="32">
    <location>
        <begin position="750"/>
        <end position="1006"/>
    </location>
</feature>
<evidence type="ECO:0000256" key="6">
    <source>
        <dbReference type="ARBA" id="ARBA00022692"/>
    </source>
</evidence>
<dbReference type="CDD" id="cd12053">
    <property type="entry name" value="SH3_CD2AP_1"/>
    <property type="match status" value="1"/>
</dbReference>
<dbReference type="InterPro" id="IPR017452">
    <property type="entry name" value="GPCR_Rhodpsn_7TM"/>
</dbReference>
<dbReference type="FunFam" id="2.30.30.40:FF:000072">
    <property type="entry name" value="Unconventional Myosin IB"/>
    <property type="match status" value="1"/>
</dbReference>
<name>A0A2U9CVE8_SCOMX</name>
<feature type="region of interest" description="Disordered" evidence="29">
    <location>
        <begin position="68"/>
        <end position="96"/>
    </location>
</feature>
<evidence type="ECO:0000256" key="30">
    <source>
        <dbReference type="SAM" id="Phobius"/>
    </source>
</evidence>
<evidence type="ECO:0000256" key="19">
    <source>
        <dbReference type="ARBA" id="ARBA00023305"/>
    </source>
</evidence>
<evidence type="ECO:0000256" key="12">
    <source>
        <dbReference type="ARBA" id="ARBA00023136"/>
    </source>
</evidence>
<keyword evidence="14" id="KW-1015">Disulfide bond</keyword>
<feature type="compositionally biased region" description="Polar residues" evidence="29">
    <location>
        <begin position="206"/>
        <end position="215"/>
    </location>
</feature>
<keyword evidence="34" id="KW-1185">Reference proteome</keyword>
<dbReference type="AlphaFoldDB" id="A0A2U9CVE8"/>
<feature type="region of interest" description="Disordered" evidence="29">
    <location>
        <begin position="324"/>
        <end position="595"/>
    </location>
</feature>
<evidence type="ECO:0000256" key="3">
    <source>
        <dbReference type="ARBA" id="ARBA00022475"/>
    </source>
</evidence>
<evidence type="ECO:0000259" key="32">
    <source>
        <dbReference type="PROSITE" id="PS50262"/>
    </source>
</evidence>
<evidence type="ECO:0000256" key="26">
    <source>
        <dbReference type="PROSITE-ProRule" id="PRU00192"/>
    </source>
</evidence>
<keyword evidence="7" id="KW-0681">Retinal protein</keyword>
<keyword evidence="5" id="KW-0716">Sensory transduction</keyword>
<feature type="transmembrane region" description="Helical" evidence="30">
    <location>
        <begin position="770"/>
        <end position="796"/>
    </location>
</feature>
<keyword evidence="16" id="KW-0325">Glycoprotein</keyword>
<dbReference type="FunFam" id="1.20.1070.10:FF:000104">
    <property type="entry name" value="Opsin 5"/>
    <property type="match status" value="1"/>
</dbReference>
<sequence>MNLLRGRQCSKVVVEYEYEALHEDELTLRPGEVIKNVRYIEEDGWMEGDLNGKRGLFPDNFVKEVKKESKEVKETKSEPKEETSQPQRREKSAGNVANLVQRMSTIGIPTGGFQLPPPPPPAAAKKPKRRQCKALFDYQPQNEDELELKSGDIIDVTEEVEEGWWNGNLNGKSGLFPSNFVKELDAMGEDGETMDTAADETDGSGMESTAASTSPQPTPGNGVIAQPKKIRGVGFGDIFREGSVKLKVRLPSPDTEEKKERPVPSLPSAAKPAHPNMTDLQRADGDGKSKVKEYCKVTYAFEATNEDELSLREGELIHILSKDTGEPGWWRGEIGGREGVFPDNFVSTVSEAEKEKPKKPPPPSKSIALKPEVPSADKKPHSIRTEDRVERPTPDHRPSKPAAPVVPPKKPIPPPGKGRQGGVPPKRPDKPLTPSPSLKHNGEVPSTRPKSEFELLIPTKPKTLSGDWGDKSSDMDLMSFDELSSASEKLSHPTVNRPKMPGRRLPAQFGGGQSPNKEVSVEKSFKVDEEDAAKPKLTETRKPATNTLSQSTYLHKPNAASSEPKPSPAAGAPSSNSIAHSVRGRLEPEEPSSQLDELRGQMKELLLSVELLKAQQTKEIAELRRELDEERIKRVTLQQIWINRRMQEFFPGNMGISLGGALGTEVMGLIGPTFLPHGYKQCPSRNHEALFSCVRPASSTGSKRVGFDCGSKLQIGNHIRHQLHWERMKVILHGEKNGDKACPGILSATGNGYVIYMTIKRKTKLKPPELMTVNLAIFDFGISVTGKPFFVVSSFSHRWLFGWEGCRFYGWAGFFFGCGSLITMTMVSLDRYLKICHHRYGTWLKRHHTFLGLAFVWAYVAFWATMPLIGWGNYAPEPFGTSCTLDWWLAQASVSGQTFVVSILFFCLILPTGIIVFSYVMIIFKVKSSAKEISNFDARIKNSHSLEMKLTKVAMLICAGFLIAWIPYAVVSVVSAFGEPDSIPISVSVIPTLLAKSSAMYNPIIYQVVDLKNSCVKSSCFQALKKRRHFRKSRFCTISGSLKDTAPAKEAHIEM</sequence>
<proteinExistence type="inferred from homology"/>
<evidence type="ECO:0000256" key="4">
    <source>
        <dbReference type="ARBA" id="ARBA00022543"/>
    </source>
</evidence>